<dbReference type="GO" id="GO:0016151">
    <property type="term" value="F:nickel cation binding"/>
    <property type="evidence" value="ECO:0007669"/>
    <property type="project" value="UniProtKB-UniRule"/>
</dbReference>
<sequence length="246" mass="25269">MRAHARLSAALDVATGRTVLRELHSMAPLTLFPRRGGTGAHVYLVNAATTPLGGDELALTVRVGPGARLRLSGVAATLALPGPHGEASSATFDVEVGEGGCLDYLPEPTVVTARARHTALLRADLAADARFRARETLVLGREGERPGQLTTSTRITRSGTALLHQDLVVGDPVLDASAAYLAGRRVLATEVLVGGADPPAAVGGDWWALTPLAAGGALATALAGDAVTAASDLDRARAHHPGWARV</sequence>
<dbReference type="Pfam" id="PF01774">
    <property type="entry name" value="UreD"/>
    <property type="match status" value="1"/>
</dbReference>
<comment type="caution">
    <text evidence="3">The sequence shown here is derived from an EMBL/GenBank/DDBJ whole genome shotgun (WGS) entry which is preliminary data.</text>
</comment>
<comment type="function">
    <text evidence="2">Required for maturation of urease via the functional incorporation of the urease nickel metallocenter.</text>
</comment>
<dbReference type="InterPro" id="IPR002669">
    <property type="entry name" value="UreD"/>
</dbReference>
<dbReference type="OrthoDB" id="8677206at2"/>
<evidence type="ECO:0000256" key="2">
    <source>
        <dbReference type="HAMAP-Rule" id="MF_01384"/>
    </source>
</evidence>
<reference evidence="3 4" key="1">
    <citation type="submission" date="2016-07" db="EMBL/GenBank/DDBJ databases">
        <title>Draft genome sequence of Prauserella muralis DSM 45305, isolated from a mould-covered wall in an indoor environment.</title>
        <authorList>
            <person name="Ruckert C."/>
            <person name="Albersmeier A."/>
            <person name="Jiang C.-L."/>
            <person name="Jiang Y."/>
            <person name="Kalinowski J."/>
            <person name="Schneider O."/>
            <person name="Winkler A."/>
            <person name="Zotchev S.B."/>
        </authorList>
    </citation>
    <scope>NUCLEOTIDE SEQUENCE [LARGE SCALE GENOMIC DNA]</scope>
    <source>
        <strain evidence="3 4">DSM 45305</strain>
    </source>
</reference>
<dbReference type="GO" id="GO:0005737">
    <property type="term" value="C:cytoplasm"/>
    <property type="evidence" value="ECO:0007669"/>
    <property type="project" value="UniProtKB-SubCell"/>
</dbReference>
<dbReference type="HAMAP" id="MF_01384">
    <property type="entry name" value="UreD"/>
    <property type="match status" value="1"/>
</dbReference>
<name>A0A2V4BB66_9PSEU</name>
<comment type="similarity">
    <text evidence="2">Belongs to the UreD family.</text>
</comment>
<gene>
    <name evidence="2" type="primary">ureD</name>
    <name evidence="3" type="ORF">BAY60_00435</name>
</gene>
<dbReference type="Proteomes" id="UP000249915">
    <property type="component" value="Unassembled WGS sequence"/>
</dbReference>
<keyword evidence="1 2" id="KW-0143">Chaperone</keyword>
<keyword evidence="2" id="KW-0963">Cytoplasm</keyword>
<comment type="subcellular location">
    <subcellularLocation>
        <location evidence="2">Cytoplasm</location>
    </subcellularLocation>
</comment>
<dbReference type="AlphaFoldDB" id="A0A2V4BB66"/>
<keyword evidence="2" id="KW-0996">Nickel insertion</keyword>
<evidence type="ECO:0000256" key="1">
    <source>
        <dbReference type="ARBA" id="ARBA00023186"/>
    </source>
</evidence>
<accession>A0A2V4BB66</accession>
<keyword evidence="4" id="KW-1185">Reference proteome</keyword>
<evidence type="ECO:0000313" key="4">
    <source>
        <dbReference type="Proteomes" id="UP000249915"/>
    </source>
</evidence>
<dbReference type="RefSeq" id="WP_112280634.1">
    <property type="nucleotide sequence ID" value="NZ_MASW01000001.1"/>
</dbReference>
<organism evidence="3 4">
    <name type="scientific">Prauserella muralis</name>
    <dbReference type="NCBI Taxonomy" id="588067"/>
    <lineage>
        <taxon>Bacteria</taxon>
        <taxon>Bacillati</taxon>
        <taxon>Actinomycetota</taxon>
        <taxon>Actinomycetes</taxon>
        <taxon>Pseudonocardiales</taxon>
        <taxon>Pseudonocardiaceae</taxon>
        <taxon>Prauserella</taxon>
    </lineage>
</organism>
<dbReference type="EMBL" id="MASW01000001">
    <property type="protein sequence ID" value="PXY32615.1"/>
    <property type="molecule type" value="Genomic_DNA"/>
</dbReference>
<evidence type="ECO:0000313" key="3">
    <source>
        <dbReference type="EMBL" id="PXY32615.1"/>
    </source>
</evidence>
<protein>
    <recommendedName>
        <fullName evidence="2">Urease accessory protein UreD</fullName>
    </recommendedName>
</protein>
<comment type="subunit">
    <text evidence="2">UreD, UreF and UreG form a complex that acts as a GTP-hydrolysis-dependent molecular chaperone, activating the urease apoprotein by helping to assemble the nickel containing metallocenter of UreC. The UreE protein probably delivers the nickel.</text>
</comment>
<proteinExistence type="inferred from homology"/>